<evidence type="ECO:0000313" key="1">
    <source>
        <dbReference type="EMBL" id="KAI6092093.1"/>
    </source>
</evidence>
<gene>
    <name evidence="1" type="ORF">F4821DRAFT_224856</name>
</gene>
<accession>A0ACC0DHM4</accession>
<dbReference type="Proteomes" id="UP001497680">
    <property type="component" value="Unassembled WGS sequence"/>
</dbReference>
<comment type="caution">
    <text evidence="1">The sequence shown here is derived from an EMBL/GenBank/DDBJ whole genome shotgun (WGS) entry which is preliminary data.</text>
</comment>
<name>A0ACC0DHM4_9PEZI</name>
<protein>
    <submittedName>
        <fullName evidence="1">Uncharacterized protein</fullName>
    </submittedName>
</protein>
<proteinExistence type="predicted"/>
<keyword evidence="2" id="KW-1185">Reference proteome</keyword>
<sequence length="191" mass="22068">MSYSSMSLLSHLVHERYRQSRMSPLGKSFPPSHTCCWGPQLPIPLRPPHDGYRERRDTRRTPSPSSRTPLLIPTISGVHLQRPDDRLCRYCYPPVSDPQYFLFFFFFLFFIVATAPIVAPLPAPHDRYITYTYYLPIYRPGEIRGDPGGGGGTTYLSIGRPQGRKELQARERALHARRISQHQREKKTPML</sequence>
<dbReference type="EMBL" id="MU394284">
    <property type="protein sequence ID" value="KAI6092093.1"/>
    <property type="molecule type" value="Genomic_DNA"/>
</dbReference>
<reference evidence="1 2" key="1">
    <citation type="journal article" date="2022" name="New Phytol.">
        <title>Ecological generalism drives hyperdiversity of secondary metabolite gene clusters in xylarialean endophytes.</title>
        <authorList>
            <person name="Franco M.E.E."/>
            <person name="Wisecaver J.H."/>
            <person name="Arnold A.E."/>
            <person name="Ju Y.M."/>
            <person name="Slot J.C."/>
            <person name="Ahrendt S."/>
            <person name="Moore L.P."/>
            <person name="Eastman K.E."/>
            <person name="Scott K."/>
            <person name="Konkel Z."/>
            <person name="Mondo S.J."/>
            <person name="Kuo A."/>
            <person name="Hayes R.D."/>
            <person name="Haridas S."/>
            <person name="Andreopoulos B."/>
            <person name="Riley R."/>
            <person name="LaButti K."/>
            <person name="Pangilinan J."/>
            <person name="Lipzen A."/>
            <person name="Amirebrahimi M."/>
            <person name="Yan J."/>
            <person name="Adam C."/>
            <person name="Keymanesh K."/>
            <person name="Ng V."/>
            <person name="Louie K."/>
            <person name="Northen T."/>
            <person name="Drula E."/>
            <person name="Henrissat B."/>
            <person name="Hsieh H.M."/>
            <person name="Youens-Clark K."/>
            <person name="Lutzoni F."/>
            <person name="Miadlikowska J."/>
            <person name="Eastwood D.C."/>
            <person name="Hamelin R.C."/>
            <person name="Grigoriev I.V."/>
            <person name="U'Ren J.M."/>
        </authorList>
    </citation>
    <scope>NUCLEOTIDE SEQUENCE [LARGE SCALE GENOMIC DNA]</scope>
    <source>
        <strain evidence="1 2">ER1909</strain>
    </source>
</reference>
<organism evidence="1 2">
    <name type="scientific">Hypoxylon rubiginosum</name>
    <dbReference type="NCBI Taxonomy" id="110542"/>
    <lineage>
        <taxon>Eukaryota</taxon>
        <taxon>Fungi</taxon>
        <taxon>Dikarya</taxon>
        <taxon>Ascomycota</taxon>
        <taxon>Pezizomycotina</taxon>
        <taxon>Sordariomycetes</taxon>
        <taxon>Xylariomycetidae</taxon>
        <taxon>Xylariales</taxon>
        <taxon>Hypoxylaceae</taxon>
        <taxon>Hypoxylon</taxon>
    </lineage>
</organism>
<evidence type="ECO:0000313" key="2">
    <source>
        <dbReference type="Proteomes" id="UP001497680"/>
    </source>
</evidence>